<dbReference type="GO" id="GO:0016301">
    <property type="term" value="F:kinase activity"/>
    <property type="evidence" value="ECO:0007669"/>
    <property type="project" value="UniProtKB-KW"/>
</dbReference>
<protein>
    <recommendedName>
        <fullName evidence="5">Maltokinase</fullName>
        <ecNumber evidence="4">2.7.1.175</ecNumber>
    </recommendedName>
    <alternativeName>
        <fullName evidence="13">Maltose-1-phosphate synthase</fullName>
    </alternativeName>
</protein>
<evidence type="ECO:0000256" key="11">
    <source>
        <dbReference type="ARBA" id="ARBA00023056"/>
    </source>
</evidence>
<reference evidence="17 18" key="1">
    <citation type="submission" date="2020-08" db="EMBL/GenBank/DDBJ databases">
        <title>Genome sequence of Nocardioides mesophilus KACC 16243T.</title>
        <authorList>
            <person name="Hyun D.-W."/>
            <person name="Bae J.-W."/>
        </authorList>
    </citation>
    <scope>NUCLEOTIDE SEQUENCE [LARGE SCALE GENOMIC DNA]</scope>
    <source>
        <strain evidence="17 18">KACC 16243</strain>
    </source>
</reference>
<evidence type="ECO:0000256" key="8">
    <source>
        <dbReference type="ARBA" id="ARBA00022741"/>
    </source>
</evidence>
<organism evidence="17 18">
    <name type="scientific">Nocardioides mesophilus</name>
    <dbReference type="NCBI Taxonomy" id="433659"/>
    <lineage>
        <taxon>Bacteria</taxon>
        <taxon>Bacillati</taxon>
        <taxon>Actinomycetota</taxon>
        <taxon>Actinomycetes</taxon>
        <taxon>Propionibacteriales</taxon>
        <taxon>Nocardioidaceae</taxon>
        <taxon>Nocardioides</taxon>
    </lineage>
</organism>
<dbReference type="GO" id="GO:0005524">
    <property type="term" value="F:ATP binding"/>
    <property type="evidence" value="ECO:0007669"/>
    <property type="project" value="UniProtKB-KW"/>
</dbReference>
<evidence type="ECO:0000256" key="6">
    <source>
        <dbReference type="ARBA" id="ARBA00022600"/>
    </source>
</evidence>
<feature type="region of interest" description="Disordered" evidence="15">
    <location>
        <begin position="468"/>
        <end position="487"/>
    </location>
</feature>
<keyword evidence="6" id="KW-0321">Glycogen metabolism</keyword>
<dbReference type="GO" id="GO:0005978">
    <property type="term" value="P:glycogen biosynthetic process"/>
    <property type="evidence" value="ECO:0007669"/>
    <property type="project" value="UniProtKB-UniPathway"/>
</dbReference>
<evidence type="ECO:0000256" key="10">
    <source>
        <dbReference type="ARBA" id="ARBA00022840"/>
    </source>
</evidence>
<keyword evidence="7" id="KW-0808">Transferase</keyword>
<feature type="compositionally biased region" description="Basic and acidic residues" evidence="15">
    <location>
        <begin position="470"/>
        <end position="479"/>
    </location>
</feature>
<dbReference type="KEGG" id="nmes:H9L09_16040"/>
<comment type="catalytic activity">
    <reaction evidence="14">
        <text>D-maltose + ATP = alpha-maltose 1-phosphate + ADP + H(+)</text>
        <dbReference type="Rhea" id="RHEA:31915"/>
        <dbReference type="ChEBI" id="CHEBI:15378"/>
        <dbReference type="ChEBI" id="CHEBI:17306"/>
        <dbReference type="ChEBI" id="CHEBI:30616"/>
        <dbReference type="ChEBI" id="CHEBI:63576"/>
        <dbReference type="ChEBI" id="CHEBI:456216"/>
        <dbReference type="EC" id="2.7.1.175"/>
    </reaction>
</comment>
<evidence type="ECO:0000256" key="3">
    <source>
        <dbReference type="ARBA" id="ARBA00011245"/>
    </source>
</evidence>
<evidence type="ECO:0000256" key="5">
    <source>
        <dbReference type="ARBA" id="ARBA00013882"/>
    </source>
</evidence>
<keyword evidence="18" id="KW-1185">Reference proteome</keyword>
<evidence type="ECO:0000256" key="9">
    <source>
        <dbReference type="ARBA" id="ARBA00022777"/>
    </source>
</evidence>
<evidence type="ECO:0000256" key="12">
    <source>
        <dbReference type="ARBA" id="ARBA00023277"/>
    </source>
</evidence>
<dbReference type="RefSeq" id="WP_187577854.1">
    <property type="nucleotide sequence ID" value="NZ_CP060713.1"/>
</dbReference>
<comment type="subunit">
    <text evidence="3">Monomer.</text>
</comment>
<dbReference type="Gene3D" id="3.90.1200.10">
    <property type="match status" value="1"/>
</dbReference>
<dbReference type="EMBL" id="CP060713">
    <property type="protein sequence ID" value="QNN52011.1"/>
    <property type="molecule type" value="Genomic_DNA"/>
</dbReference>
<evidence type="ECO:0000256" key="1">
    <source>
        <dbReference type="ARBA" id="ARBA00004964"/>
    </source>
</evidence>
<dbReference type="UniPathway" id="UPA00164"/>
<dbReference type="InterPro" id="IPR040999">
    <property type="entry name" value="Mak_N_cap"/>
</dbReference>
<dbReference type="InterPro" id="IPR011009">
    <property type="entry name" value="Kinase-like_dom_sf"/>
</dbReference>
<evidence type="ECO:0000256" key="7">
    <source>
        <dbReference type="ARBA" id="ARBA00022679"/>
    </source>
</evidence>
<sequence>MIKAFEQFIGSARWFGGKGLAFQVSDVRRVGTLGTADVDGTPYVGIELVTVDYDEGGAETYQVPVAYYAEPQERLEHALIGSWDDEKLGPVHAYDAMHDRAVTRLWLQAFNVGHSQDGLTFHRLTGHELDMDTHSTLFSGEQSNSSLAFGDDSLMKVFRKVTPGRNPDIEIHAALTEAGSEHVAALYGWLELDPTEETGGEPVQLAMLQQFLRTASDGWDLALASVRDLYAEADLRADEVGGDFGAESRRLGVATAEVHDALAAAFPSQQWGPAELSALADAMRSRLDAAVAAVPELAPYADPLRTIFDAVEQVTSRVVVQRVHGDFHLGQTLRTALGWKIVDFEGEPAKPLADRIAPDSPWRDVAGMLRSFDYAAHAVEADVEPELNENSQIAYRAREWASRNQDEFLAGYTEFSTRTPDGTVLPDQQVLLDAYQADKAVYETIYEARNRPDWIGIPLGAIKRLTAPAPHDRAGRTGADDVPEENS</sequence>
<keyword evidence="9" id="KW-0418">Kinase</keyword>
<evidence type="ECO:0000313" key="17">
    <source>
        <dbReference type="EMBL" id="QNN52011.1"/>
    </source>
</evidence>
<evidence type="ECO:0000256" key="14">
    <source>
        <dbReference type="ARBA" id="ARBA00049067"/>
    </source>
</evidence>
<dbReference type="SUPFAM" id="SSF56112">
    <property type="entry name" value="Protein kinase-like (PK-like)"/>
    <property type="match status" value="1"/>
</dbReference>
<feature type="domain" description="Maltokinase N-terminal cap" evidence="16">
    <location>
        <begin position="9"/>
        <end position="99"/>
    </location>
</feature>
<evidence type="ECO:0000256" key="4">
    <source>
        <dbReference type="ARBA" id="ARBA00011962"/>
    </source>
</evidence>
<dbReference type="Proteomes" id="UP000515947">
    <property type="component" value="Chromosome"/>
</dbReference>
<evidence type="ECO:0000313" key="18">
    <source>
        <dbReference type="Proteomes" id="UP000515947"/>
    </source>
</evidence>
<comment type="pathway">
    <text evidence="1">Glycan biosynthesis; glycogen biosynthesis.</text>
</comment>
<proteinExistence type="inferred from homology"/>
<keyword evidence="10" id="KW-0067">ATP-binding</keyword>
<dbReference type="EC" id="2.7.1.175" evidence="4"/>
<accession>A0A7G9R8T6</accession>
<dbReference type="AlphaFoldDB" id="A0A7G9R8T6"/>
<dbReference type="Pfam" id="PF18085">
    <property type="entry name" value="Mak_N_cap"/>
    <property type="match status" value="1"/>
</dbReference>
<keyword evidence="11" id="KW-0320">Glycogen biosynthesis</keyword>
<evidence type="ECO:0000259" key="16">
    <source>
        <dbReference type="Pfam" id="PF18085"/>
    </source>
</evidence>
<gene>
    <name evidence="17" type="ORF">H9L09_16040</name>
</gene>
<keyword evidence="12" id="KW-0119">Carbohydrate metabolism</keyword>
<comment type="similarity">
    <text evidence="2">Belongs to the aminoglycoside phosphotransferase family.</text>
</comment>
<evidence type="ECO:0000256" key="15">
    <source>
        <dbReference type="SAM" id="MobiDB-lite"/>
    </source>
</evidence>
<name>A0A7G9R8T6_9ACTN</name>
<keyword evidence="8" id="KW-0547">Nucleotide-binding</keyword>
<evidence type="ECO:0000256" key="13">
    <source>
        <dbReference type="ARBA" id="ARBA00031251"/>
    </source>
</evidence>
<evidence type="ECO:0000256" key="2">
    <source>
        <dbReference type="ARBA" id="ARBA00006219"/>
    </source>
</evidence>